<name>R0K079_ANAPL</name>
<keyword evidence="3" id="KW-1185">Reference proteome</keyword>
<reference evidence="3" key="1">
    <citation type="journal article" date="2013" name="Nat. Genet.">
        <title>The duck genome and transcriptome provide insight into an avian influenza virus reservoir species.</title>
        <authorList>
            <person name="Huang Y."/>
            <person name="Li Y."/>
            <person name="Burt D.W."/>
            <person name="Chen H."/>
            <person name="Zhang Y."/>
            <person name="Qian W."/>
            <person name="Kim H."/>
            <person name="Gan S."/>
            <person name="Zhao Y."/>
            <person name="Li J."/>
            <person name="Yi K."/>
            <person name="Feng H."/>
            <person name="Zhu P."/>
            <person name="Li B."/>
            <person name="Liu Q."/>
            <person name="Fairley S."/>
            <person name="Magor K.E."/>
            <person name="Du Z."/>
            <person name="Hu X."/>
            <person name="Goodman L."/>
            <person name="Tafer H."/>
            <person name="Vignal A."/>
            <person name="Lee T."/>
            <person name="Kim K.W."/>
            <person name="Sheng Z."/>
            <person name="An Y."/>
            <person name="Searle S."/>
            <person name="Herrero J."/>
            <person name="Groenen M.A."/>
            <person name="Crooijmans R.P."/>
            <person name="Faraut T."/>
            <person name="Cai Q."/>
            <person name="Webster R.G."/>
            <person name="Aldridge J.R."/>
            <person name="Warren W.C."/>
            <person name="Bartschat S."/>
            <person name="Kehr S."/>
            <person name="Marz M."/>
            <person name="Stadler P.F."/>
            <person name="Smith J."/>
            <person name="Kraus R.H."/>
            <person name="Zhao Y."/>
            <person name="Ren L."/>
            <person name="Fei J."/>
            <person name="Morisson M."/>
            <person name="Kaiser P."/>
            <person name="Griffin D.K."/>
            <person name="Rao M."/>
            <person name="Pitel F."/>
            <person name="Wang J."/>
            <person name="Li N."/>
        </authorList>
    </citation>
    <scope>NUCLEOTIDE SEQUENCE [LARGE SCALE GENOMIC DNA]</scope>
</reference>
<gene>
    <name evidence="2" type="ORF">Anapl_00639</name>
</gene>
<dbReference type="Proteomes" id="UP000296049">
    <property type="component" value="Unassembled WGS sequence"/>
</dbReference>
<accession>R0K079</accession>
<evidence type="ECO:0000256" key="1">
    <source>
        <dbReference type="SAM" id="MobiDB-lite"/>
    </source>
</evidence>
<proteinExistence type="predicted"/>
<dbReference type="EMBL" id="KB742873">
    <property type="protein sequence ID" value="EOB03316.1"/>
    <property type="molecule type" value="Genomic_DNA"/>
</dbReference>
<organism evidence="2 3">
    <name type="scientific">Anas platyrhynchos</name>
    <name type="common">Mallard</name>
    <name type="synonym">Anas boschas</name>
    <dbReference type="NCBI Taxonomy" id="8839"/>
    <lineage>
        <taxon>Eukaryota</taxon>
        <taxon>Metazoa</taxon>
        <taxon>Chordata</taxon>
        <taxon>Craniata</taxon>
        <taxon>Vertebrata</taxon>
        <taxon>Euteleostomi</taxon>
        <taxon>Archelosauria</taxon>
        <taxon>Archosauria</taxon>
        <taxon>Dinosauria</taxon>
        <taxon>Saurischia</taxon>
        <taxon>Theropoda</taxon>
        <taxon>Coelurosauria</taxon>
        <taxon>Aves</taxon>
        <taxon>Neognathae</taxon>
        <taxon>Galloanserae</taxon>
        <taxon>Anseriformes</taxon>
        <taxon>Anatidae</taxon>
        <taxon>Anatinae</taxon>
        <taxon>Anas</taxon>
    </lineage>
</organism>
<evidence type="ECO:0000313" key="3">
    <source>
        <dbReference type="Proteomes" id="UP000296049"/>
    </source>
</evidence>
<sequence length="293" mass="31323">MEAIQLPIQLPVASVNLPLNYRVLKTLTVGDTISKREGGHEKVKEDKKIISIITSSVTAAPLPTIQLLLHFKGMWKPYRSEERLTADGCFLSFGEKLFHLTPRSPKKRISLPSENSTKGTIGAGQLAPQRSRQKAQTAVPTYTSSAPCQVKLSFGSSPINLHDPSLGKLRKLSRCEEECSPKMLFGVLTSTGKSDMTAEGTEPKGSVTELMLHCSTWEKSSSTIVAGSLQTRSDVTGLLTLSSHLQVSSAATMTMDTKFLADGLADVSEGSHTDLVGPGPLTGNVGMISNAGV</sequence>
<protein>
    <submittedName>
        <fullName evidence="2">Uncharacterized protein</fullName>
    </submittedName>
</protein>
<dbReference type="AlphaFoldDB" id="R0K079"/>
<feature type="region of interest" description="Disordered" evidence="1">
    <location>
        <begin position="104"/>
        <end position="136"/>
    </location>
</feature>
<evidence type="ECO:0000313" key="2">
    <source>
        <dbReference type="EMBL" id="EOB03316.1"/>
    </source>
</evidence>